<dbReference type="InterPro" id="IPR043158">
    <property type="entry name" value="Wnt_C"/>
</dbReference>
<dbReference type="STRING" id="568069.A0A1J1HZJ0"/>
<dbReference type="GO" id="GO:0005125">
    <property type="term" value="F:cytokine activity"/>
    <property type="evidence" value="ECO:0007669"/>
    <property type="project" value="TreeGrafter"/>
</dbReference>
<accession>A0A1J1HZJ0</accession>
<evidence type="ECO:0000256" key="4">
    <source>
        <dbReference type="ARBA" id="ARBA00022525"/>
    </source>
</evidence>
<dbReference type="InterPro" id="IPR009143">
    <property type="entry name" value="Wnt6"/>
</dbReference>
<comment type="subcellular location">
    <subcellularLocation>
        <location evidence="1 10">Secreted</location>
        <location evidence="1 10">Extracellular space</location>
        <location evidence="1 10">Extracellular matrix</location>
    </subcellularLocation>
</comment>
<evidence type="ECO:0000256" key="9">
    <source>
        <dbReference type="ARBA" id="ARBA00023288"/>
    </source>
</evidence>
<dbReference type="OrthoDB" id="5945655at2759"/>
<dbReference type="GO" id="GO:0007517">
    <property type="term" value="P:muscle organ development"/>
    <property type="evidence" value="ECO:0007669"/>
    <property type="project" value="UniProtKB-ARBA"/>
</dbReference>
<protein>
    <recommendedName>
        <fullName evidence="10">Protein Wnt</fullName>
    </recommendedName>
</protein>
<feature type="region of interest" description="Disordered" evidence="11">
    <location>
        <begin position="153"/>
        <end position="186"/>
    </location>
</feature>
<organism evidence="12 13">
    <name type="scientific">Clunio marinus</name>
    <dbReference type="NCBI Taxonomy" id="568069"/>
    <lineage>
        <taxon>Eukaryota</taxon>
        <taxon>Metazoa</taxon>
        <taxon>Ecdysozoa</taxon>
        <taxon>Arthropoda</taxon>
        <taxon>Hexapoda</taxon>
        <taxon>Insecta</taxon>
        <taxon>Pterygota</taxon>
        <taxon>Neoptera</taxon>
        <taxon>Endopterygota</taxon>
        <taxon>Diptera</taxon>
        <taxon>Nematocera</taxon>
        <taxon>Chironomoidea</taxon>
        <taxon>Chironomidae</taxon>
        <taxon>Clunio</taxon>
    </lineage>
</organism>
<evidence type="ECO:0000256" key="1">
    <source>
        <dbReference type="ARBA" id="ARBA00004498"/>
    </source>
</evidence>
<dbReference type="FunFam" id="3.30.2460.20:FF:000001">
    <property type="entry name" value="Wnt homolog"/>
    <property type="match status" value="1"/>
</dbReference>
<evidence type="ECO:0000256" key="2">
    <source>
        <dbReference type="ARBA" id="ARBA00005683"/>
    </source>
</evidence>
<dbReference type="SMART" id="SM00097">
    <property type="entry name" value="WNT1"/>
    <property type="match status" value="1"/>
</dbReference>
<evidence type="ECO:0000313" key="13">
    <source>
        <dbReference type="Proteomes" id="UP000183832"/>
    </source>
</evidence>
<dbReference type="InterPro" id="IPR005817">
    <property type="entry name" value="Wnt"/>
</dbReference>
<dbReference type="PROSITE" id="PS00246">
    <property type="entry name" value="WNT1"/>
    <property type="match status" value="1"/>
</dbReference>
<dbReference type="PRINTS" id="PR01349">
    <property type="entry name" value="WNTPROTEIN"/>
</dbReference>
<dbReference type="Gene3D" id="3.30.2460.20">
    <property type="match status" value="1"/>
</dbReference>
<evidence type="ECO:0000256" key="8">
    <source>
        <dbReference type="ARBA" id="ARBA00023180"/>
    </source>
</evidence>
<dbReference type="GO" id="GO:0060560">
    <property type="term" value="P:developmental growth involved in morphogenesis"/>
    <property type="evidence" value="ECO:0007669"/>
    <property type="project" value="UniProtKB-ARBA"/>
</dbReference>
<gene>
    <name evidence="12" type="primary">putative Protein Wnt-6</name>
    <name evidence="12" type="ORF">CLUMA_CG007060</name>
</gene>
<keyword evidence="13" id="KW-1185">Reference proteome</keyword>
<keyword evidence="6 10" id="KW-0879">Wnt signaling pathway</keyword>
<dbReference type="Pfam" id="PF00110">
    <property type="entry name" value="wnt"/>
    <property type="match status" value="1"/>
</dbReference>
<evidence type="ECO:0000256" key="11">
    <source>
        <dbReference type="SAM" id="MobiDB-lite"/>
    </source>
</evidence>
<evidence type="ECO:0000256" key="7">
    <source>
        <dbReference type="ARBA" id="ARBA00023157"/>
    </source>
</evidence>
<dbReference type="GO" id="GO:0005615">
    <property type="term" value="C:extracellular space"/>
    <property type="evidence" value="ECO:0007669"/>
    <property type="project" value="TreeGrafter"/>
</dbReference>
<sequence length="399" mass="45334">MCNKNIVKSTQKLCVMAEGSNILLDPMQACKKTRKIPNKILDICKQDSRNKTSILKKITKGISLGFRECENQFRHRKWNCTSQRRSMKKILLRDTRETAFVNAITAAGISYTIAKACSMGELVECSCDKNLVRHNVLLNNNQMTTFDNTKTNIININKNKTKKPRRNGNNKKRARNSNKKQRKAPLALPTEVPGVPVVGENWEWSGCDDNVNFGNRKSKDFLDARLRRRSDIKTLVKIHNNNAGRLAVKKSMRLDCKCHGLSGSCTMKTCWMKLPSFTEVAHRLRDRFDGASKVISNNDGTNFMTEGLSIKPPTRQDLVYTDESPDFCRPNRLTGSLGVQNRECNITSSGEDGCEILCCNNGYQRSVTFVKSNCKCRFIWCCDVVCNTCLEKREIYTCR</sequence>
<evidence type="ECO:0000256" key="5">
    <source>
        <dbReference type="ARBA" id="ARBA00022530"/>
    </source>
</evidence>
<evidence type="ECO:0000313" key="12">
    <source>
        <dbReference type="EMBL" id="CRK93527.1"/>
    </source>
</evidence>
<dbReference type="PANTHER" id="PTHR12027">
    <property type="entry name" value="WNT RELATED"/>
    <property type="match status" value="1"/>
</dbReference>
<dbReference type="GO" id="GO:0005109">
    <property type="term" value="F:frizzled binding"/>
    <property type="evidence" value="ECO:0007669"/>
    <property type="project" value="TreeGrafter"/>
</dbReference>
<evidence type="ECO:0000256" key="10">
    <source>
        <dbReference type="RuleBase" id="RU003500"/>
    </source>
</evidence>
<comment type="similarity">
    <text evidence="2 10">Belongs to the Wnt family.</text>
</comment>
<keyword evidence="7" id="KW-1015">Disulfide bond</keyword>
<evidence type="ECO:0000256" key="3">
    <source>
        <dbReference type="ARBA" id="ARBA00022473"/>
    </source>
</evidence>
<dbReference type="GO" id="GO:0045165">
    <property type="term" value="P:cell fate commitment"/>
    <property type="evidence" value="ECO:0007669"/>
    <property type="project" value="TreeGrafter"/>
</dbReference>
<dbReference type="GO" id="GO:0060070">
    <property type="term" value="P:canonical Wnt signaling pathway"/>
    <property type="evidence" value="ECO:0007669"/>
    <property type="project" value="TreeGrafter"/>
</dbReference>
<dbReference type="CDD" id="cd19338">
    <property type="entry name" value="Wnt_Wnt6"/>
    <property type="match status" value="1"/>
</dbReference>
<dbReference type="GO" id="GO:0030182">
    <property type="term" value="P:neuron differentiation"/>
    <property type="evidence" value="ECO:0007669"/>
    <property type="project" value="TreeGrafter"/>
</dbReference>
<evidence type="ECO:0000256" key="6">
    <source>
        <dbReference type="ARBA" id="ARBA00022687"/>
    </source>
</evidence>
<keyword evidence="3 10" id="KW-0217">Developmental protein</keyword>
<name>A0A1J1HZJ0_9DIPT</name>
<keyword evidence="5" id="KW-0272">Extracellular matrix</keyword>
<dbReference type="GO" id="GO:0000902">
    <property type="term" value="P:cell morphogenesis"/>
    <property type="evidence" value="ECO:0007669"/>
    <property type="project" value="UniProtKB-ARBA"/>
</dbReference>
<dbReference type="InterPro" id="IPR018161">
    <property type="entry name" value="Wnt_CS"/>
</dbReference>
<proteinExistence type="inferred from homology"/>
<reference evidence="12 13" key="1">
    <citation type="submission" date="2015-04" db="EMBL/GenBank/DDBJ databases">
        <authorList>
            <person name="Syromyatnikov M.Y."/>
            <person name="Popov V.N."/>
        </authorList>
    </citation>
    <scope>NUCLEOTIDE SEQUENCE [LARGE SCALE GENOMIC DNA]</scope>
</reference>
<keyword evidence="8" id="KW-0325">Glycoprotein</keyword>
<keyword evidence="9" id="KW-0449">Lipoprotein</keyword>
<feature type="compositionally biased region" description="Basic residues" evidence="11">
    <location>
        <begin position="159"/>
        <end position="183"/>
    </location>
</feature>
<dbReference type="Proteomes" id="UP000183832">
    <property type="component" value="Unassembled WGS sequence"/>
</dbReference>
<comment type="function">
    <text evidence="10">Ligand for members of the frizzled family of seven transmembrane receptors.</text>
</comment>
<dbReference type="PANTHER" id="PTHR12027:SF72">
    <property type="entry name" value="PROTEIN WNT-6"/>
    <property type="match status" value="1"/>
</dbReference>
<dbReference type="EMBL" id="CVRI01000037">
    <property type="protein sequence ID" value="CRK93527.1"/>
    <property type="molecule type" value="Genomic_DNA"/>
</dbReference>
<keyword evidence="4" id="KW-0964">Secreted</keyword>
<dbReference type="AlphaFoldDB" id="A0A1J1HZJ0"/>